<dbReference type="Gene3D" id="1.10.10.10">
    <property type="entry name" value="Winged helix-like DNA-binding domain superfamily/Winged helix DNA-binding domain"/>
    <property type="match status" value="1"/>
</dbReference>
<dbReference type="AlphaFoldDB" id="A0AB39N894"/>
<keyword evidence="3" id="KW-0238">DNA-binding</keyword>
<dbReference type="PANTHER" id="PTHR30346">
    <property type="entry name" value="TRANSCRIPTIONAL DUAL REGULATOR HCAR-RELATED"/>
    <property type="match status" value="1"/>
</dbReference>
<evidence type="ECO:0000256" key="4">
    <source>
        <dbReference type="ARBA" id="ARBA00023163"/>
    </source>
</evidence>
<gene>
    <name evidence="6" type="ORF">AB5J55_33050</name>
</gene>
<dbReference type="InterPro" id="IPR036388">
    <property type="entry name" value="WH-like_DNA-bd_sf"/>
</dbReference>
<sequence>MDPHLLRTYVTVARLASFSEAARELGYTQSAVSQHMAALEQDLGAPLLTRRPVAPTAAGERLLEHAGPLLLRLEAARADVVRMAAAPGRGLTLATASTALGPRILAALPASGVTLRVLPRDEVPAAVATGPADLGLVDGLAAPSDPLRLPDVAPLTTYGVGEEPVCVLLPDTHPLARRTGLRLGDLADARWLEAPDAGLPLAHLRAANGGHGFRPALRYEGTDIHALTALAAAGHGLTLLPRPVATGVPGAVAVPLTEPRVVHRTELVYAGALRGASAAVAEALLEPA</sequence>
<comment type="similarity">
    <text evidence="1">Belongs to the LysR transcriptional regulatory family.</text>
</comment>
<name>A0AB39N894_9ACTN</name>
<reference evidence="6" key="1">
    <citation type="submission" date="2024-07" db="EMBL/GenBank/DDBJ databases">
        <authorList>
            <person name="Yu S.T."/>
        </authorList>
    </citation>
    <scope>NUCLEOTIDE SEQUENCE</scope>
    <source>
        <strain evidence="6">R11</strain>
    </source>
</reference>
<accession>A0AB39N894</accession>
<dbReference type="GO" id="GO:0003700">
    <property type="term" value="F:DNA-binding transcription factor activity"/>
    <property type="evidence" value="ECO:0007669"/>
    <property type="project" value="InterPro"/>
</dbReference>
<dbReference type="EMBL" id="CP163432">
    <property type="protein sequence ID" value="XDQ14127.1"/>
    <property type="molecule type" value="Genomic_DNA"/>
</dbReference>
<dbReference type="FunFam" id="1.10.10.10:FF:000001">
    <property type="entry name" value="LysR family transcriptional regulator"/>
    <property type="match status" value="1"/>
</dbReference>
<dbReference type="SUPFAM" id="SSF46785">
    <property type="entry name" value="Winged helix' DNA-binding domain"/>
    <property type="match status" value="1"/>
</dbReference>
<evidence type="ECO:0000256" key="1">
    <source>
        <dbReference type="ARBA" id="ARBA00009437"/>
    </source>
</evidence>
<organism evidence="6">
    <name type="scientific">Streptomyces sp. R11</name>
    <dbReference type="NCBI Taxonomy" id="3238625"/>
    <lineage>
        <taxon>Bacteria</taxon>
        <taxon>Bacillati</taxon>
        <taxon>Actinomycetota</taxon>
        <taxon>Actinomycetes</taxon>
        <taxon>Kitasatosporales</taxon>
        <taxon>Streptomycetaceae</taxon>
        <taxon>Streptomyces</taxon>
    </lineage>
</organism>
<dbReference type="Pfam" id="PF00126">
    <property type="entry name" value="HTH_1"/>
    <property type="match status" value="1"/>
</dbReference>
<dbReference type="PRINTS" id="PR00039">
    <property type="entry name" value="HTHLYSR"/>
</dbReference>
<keyword evidence="2" id="KW-0805">Transcription regulation</keyword>
<proteinExistence type="inferred from homology"/>
<evidence type="ECO:0000256" key="2">
    <source>
        <dbReference type="ARBA" id="ARBA00023015"/>
    </source>
</evidence>
<dbReference type="SUPFAM" id="SSF53850">
    <property type="entry name" value="Periplasmic binding protein-like II"/>
    <property type="match status" value="1"/>
</dbReference>
<evidence type="ECO:0000256" key="3">
    <source>
        <dbReference type="ARBA" id="ARBA00023125"/>
    </source>
</evidence>
<evidence type="ECO:0000259" key="5">
    <source>
        <dbReference type="PROSITE" id="PS50931"/>
    </source>
</evidence>
<evidence type="ECO:0000313" key="6">
    <source>
        <dbReference type="EMBL" id="XDQ14127.1"/>
    </source>
</evidence>
<dbReference type="InterPro" id="IPR005119">
    <property type="entry name" value="LysR_subst-bd"/>
</dbReference>
<dbReference type="GO" id="GO:0032993">
    <property type="term" value="C:protein-DNA complex"/>
    <property type="evidence" value="ECO:0007669"/>
    <property type="project" value="TreeGrafter"/>
</dbReference>
<feature type="domain" description="HTH lysR-type" evidence="5">
    <location>
        <begin position="1"/>
        <end position="56"/>
    </location>
</feature>
<dbReference type="PROSITE" id="PS50931">
    <property type="entry name" value="HTH_LYSR"/>
    <property type="match status" value="1"/>
</dbReference>
<dbReference type="Pfam" id="PF03466">
    <property type="entry name" value="LysR_substrate"/>
    <property type="match status" value="1"/>
</dbReference>
<dbReference type="InterPro" id="IPR036390">
    <property type="entry name" value="WH_DNA-bd_sf"/>
</dbReference>
<dbReference type="PANTHER" id="PTHR30346:SF28">
    <property type="entry name" value="HTH-TYPE TRANSCRIPTIONAL REGULATOR CYNR"/>
    <property type="match status" value="1"/>
</dbReference>
<keyword evidence="4" id="KW-0804">Transcription</keyword>
<dbReference type="Gene3D" id="3.40.190.290">
    <property type="match status" value="1"/>
</dbReference>
<dbReference type="InterPro" id="IPR000847">
    <property type="entry name" value="LysR_HTH_N"/>
</dbReference>
<dbReference type="GO" id="GO:0003677">
    <property type="term" value="F:DNA binding"/>
    <property type="evidence" value="ECO:0007669"/>
    <property type="project" value="UniProtKB-KW"/>
</dbReference>
<protein>
    <submittedName>
        <fullName evidence="6">LysR family transcriptional regulator</fullName>
    </submittedName>
</protein>
<dbReference type="RefSeq" id="WP_369274110.1">
    <property type="nucleotide sequence ID" value="NZ_CP163432.1"/>
</dbReference>